<evidence type="ECO:0000256" key="3">
    <source>
        <dbReference type="ARBA" id="ARBA00022989"/>
    </source>
</evidence>
<dbReference type="PATRIC" id="fig|28084.5.peg.1880"/>
<evidence type="ECO:0000256" key="2">
    <source>
        <dbReference type="ARBA" id="ARBA00022692"/>
    </source>
</evidence>
<dbReference type="Proteomes" id="UP000277577">
    <property type="component" value="Chromosome"/>
</dbReference>
<accession>A0A0W0S9D0</accession>
<keyword evidence="4 5" id="KW-0472">Membrane</keyword>
<name>A0A0W0S9D0_9GAMM</name>
<evidence type="ECO:0000313" key="8">
    <source>
        <dbReference type="EMBL" id="VEB37819.1"/>
    </source>
</evidence>
<evidence type="ECO:0000259" key="6">
    <source>
        <dbReference type="Pfam" id="PF06305"/>
    </source>
</evidence>
<evidence type="ECO:0000256" key="5">
    <source>
        <dbReference type="SAM" id="Phobius"/>
    </source>
</evidence>
<dbReference type="STRING" id="28084.Lche_1733"/>
<dbReference type="OrthoDB" id="5653616at2"/>
<keyword evidence="3 5" id="KW-1133">Transmembrane helix</keyword>
<evidence type="ECO:0000256" key="4">
    <source>
        <dbReference type="ARBA" id="ARBA00023136"/>
    </source>
</evidence>
<reference evidence="7 9" key="1">
    <citation type="submission" date="2015-11" db="EMBL/GenBank/DDBJ databases">
        <title>Genomic analysis of 38 Legionella species identifies large and diverse effector repertoires.</title>
        <authorList>
            <person name="Burstein D."/>
            <person name="Amaro F."/>
            <person name="Zusman T."/>
            <person name="Lifshitz Z."/>
            <person name="Cohen O."/>
            <person name="Gilbert J.A."/>
            <person name="Pupko T."/>
            <person name="Shuman H.A."/>
            <person name="Segal G."/>
        </authorList>
    </citation>
    <scope>NUCLEOTIDE SEQUENCE [LARGE SCALE GENOMIC DNA]</scope>
    <source>
        <strain evidence="7 9">ORW</strain>
    </source>
</reference>
<sequence>MRILMLVIYLLLIIIGVSFAALNATSVDVNFYFKTISMPISVLMTIMLGIGILVGFILFVGRYWRLKAECYKIKNQLKLTEKEIKNLRSIPLQDQH</sequence>
<evidence type="ECO:0000256" key="1">
    <source>
        <dbReference type="ARBA" id="ARBA00022475"/>
    </source>
</evidence>
<dbReference type="EMBL" id="LNXW01000013">
    <property type="protein sequence ID" value="KTC79713.1"/>
    <property type="molecule type" value="Genomic_DNA"/>
</dbReference>
<dbReference type="Proteomes" id="UP000054921">
    <property type="component" value="Unassembled WGS sequence"/>
</dbReference>
<dbReference type="AlphaFoldDB" id="A0A0W0S9D0"/>
<feature type="transmembrane region" description="Helical" evidence="5">
    <location>
        <begin position="36"/>
        <end position="64"/>
    </location>
</feature>
<dbReference type="Pfam" id="PF06305">
    <property type="entry name" value="LapA_dom"/>
    <property type="match status" value="1"/>
</dbReference>
<proteinExistence type="predicted"/>
<keyword evidence="1" id="KW-1003">Cell membrane</keyword>
<keyword evidence="10" id="KW-1185">Reference proteome</keyword>
<protein>
    <submittedName>
        <fullName evidence="8">Predicted membrane protein</fullName>
    </submittedName>
</protein>
<reference evidence="8 10" key="2">
    <citation type="submission" date="2018-12" db="EMBL/GenBank/DDBJ databases">
        <authorList>
            <consortium name="Pathogen Informatics"/>
        </authorList>
    </citation>
    <scope>NUCLEOTIDE SEQUENCE [LARGE SCALE GENOMIC DNA]</scope>
    <source>
        <strain evidence="8 10">NCTC11976</strain>
    </source>
</reference>
<evidence type="ECO:0000313" key="9">
    <source>
        <dbReference type="Proteomes" id="UP000054921"/>
    </source>
</evidence>
<feature type="domain" description="Lipopolysaccharide assembly protein A" evidence="6">
    <location>
        <begin position="23"/>
        <end position="84"/>
    </location>
</feature>
<keyword evidence="2 5" id="KW-0812">Transmembrane</keyword>
<evidence type="ECO:0000313" key="7">
    <source>
        <dbReference type="EMBL" id="KTC79713.1"/>
    </source>
</evidence>
<dbReference type="InterPro" id="IPR010445">
    <property type="entry name" value="LapA_dom"/>
</dbReference>
<dbReference type="RefSeq" id="WP_028380413.1">
    <property type="nucleotide sequence ID" value="NZ_CAAAIT010000001.1"/>
</dbReference>
<gene>
    <name evidence="7" type="ORF">Lche_1733</name>
    <name evidence="8" type="ORF">NCTC11976_02412</name>
</gene>
<evidence type="ECO:0000313" key="10">
    <source>
        <dbReference type="Proteomes" id="UP000277577"/>
    </source>
</evidence>
<dbReference type="GO" id="GO:0005886">
    <property type="term" value="C:plasma membrane"/>
    <property type="evidence" value="ECO:0007669"/>
    <property type="project" value="InterPro"/>
</dbReference>
<dbReference type="EMBL" id="LR134173">
    <property type="protein sequence ID" value="VEB37819.1"/>
    <property type="molecule type" value="Genomic_DNA"/>
</dbReference>
<organism evidence="7 9">
    <name type="scientific">Legionella cherrii</name>
    <dbReference type="NCBI Taxonomy" id="28084"/>
    <lineage>
        <taxon>Bacteria</taxon>
        <taxon>Pseudomonadati</taxon>
        <taxon>Pseudomonadota</taxon>
        <taxon>Gammaproteobacteria</taxon>
        <taxon>Legionellales</taxon>
        <taxon>Legionellaceae</taxon>
        <taxon>Legionella</taxon>
    </lineage>
</organism>